<evidence type="ECO:0000256" key="10">
    <source>
        <dbReference type="ARBA" id="ARBA00049339"/>
    </source>
</evidence>
<protein>
    <recommendedName>
        <fullName evidence="11">Arginine--tRNA ligase</fullName>
        <ecNumber evidence="11">6.1.1.19</ecNumber>
    </recommendedName>
    <alternativeName>
        <fullName evidence="11">Arginyl-tRNA synthetase</fullName>
        <shortName evidence="11">ArgRS</shortName>
    </alternativeName>
</protein>
<dbReference type="SUPFAM" id="SSF47323">
    <property type="entry name" value="Anticodon-binding domain of a subclass of class I aminoacyl-tRNA synthetases"/>
    <property type="match status" value="1"/>
</dbReference>
<dbReference type="AlphaFoldDB" id="A0A449B4V9"/>
<evidence type="ECO:0000256" key="7">
    <source>
        <dbReference type="ARBA" id="ARBA00022840"/>
    </source>
</evidence>
<organism evidence="15 16">
    <name type="scientific">Mycoplasmopsis maculosa</name>
    <dbReference type="NCBI Taxonomy" id="114885"/>
    <lineage>
        <taxon>Bacteria</taxon>
        <taxon>Bacillati</taxon>
        <taxon>Mycoplasmatota</taxon>
        <taxon>Mycoplasmoidales</taxon>
        <taxon>Metamycoplasmataceae</taxon>
        <taxon>Mycoplasmopsis</taxon>
    </lineage>
</organism>
<accession>A0A449B4V9</accession>
<dbReference type="Gene3D" id="3.40.50.620">
    <property type="entry name" value="HUPs"/>
    <property type="match status" value="1"/>
</dbReference>
<dbReference type="InterPro" id="IPR008909">
    <property type="entry name" value="DALR_anticod-bd"/>
</dbReference>
<comment type="subunit">
    <text evidence="3 11">Monomer.</text>
</comment>
<keyword evidence="8 11" id="KW-0648">Protein biosynthesis</keyword>
<dbReference type="InterPro" id="IPR009080">
    <property type="entry name" value="tRNAsynth_Ia_anticodon-bd"/>
</dbReference>
<proteinExistence type="inferred from homology"/>
<dbReference type="KEGG" id="mmau:NCTC10168_00568"/>
<dbReference type="PANTHER" id="PTHR11956">
    <property type="entry name" value="ARGINYL-TRNA SYNTHETASE"/>
    <property type="match status" value="1"/>
</dbReference>
<dbReference type="GO" id="GO:0005737">
    <property type="term" value="C:cytoplasm"/>
    <property type="evidence" value="ECO:0007669"/>
    <property type="project" value="UniProtKB-SubCell"/>
</dbReference>
<dbReference type="PROSITE" id="PS00178">
    <property type="entry name" value="AA_TRNA_LIGASE_I"/>
    <property type="match status" value="1"/>
</dbReference>
<evidence type="ECO:0000256" key="8">
    <source>
        <dbReference type="ARBA" id="ARBA00022917"/>
    </source>
</evidence>
<dbReference type="PANTHER" id="PTHR11956:SF5">
    <property type="entry name" value="ARGININE--TRNA LIGASE, CYTOPLASMIC"/>
    <property type="match status" value="1"/>
</dbReference>
<dbReference type="SMART" id="SM01016">
    <property type="entry name" value="Arg_tRNA_synt_N"/>
    <property type="match status" value="1"/>
</dbReference>
<keyword evidence="16" id="KW-1185">Reference proteome</keyword>
<comment type="catalytic activity">
    <reaction evidence="10 11">
        <text>tRNA(Arg) + L-arginine + ATP = L-arginyl-tRNA(Arg) + AMP + diphosphate</text>
        <dbReference type="Rhea" id="RHEA:20301"/>
        <dbReference type="Rhea" id="RHEA-COMP:9658"/>
        <dbReference type="Rhea" id="RHEA-COMP:9673"/>
        <dbReference type="ChEBI" id="CHEBI:30616"/>
        <dbReference type="ChEBI" id="CHEBI:32682"/>
        <dbReference type="ChEBI" id="CHEBI:33019"/>
        <dbReference type="ChEBI" id="CHEBI:78442"/>
        <dbReference type="ChEBI" id="CHEBI:78513"/>
        <dbReference type="ChEBI" id="CHEBI:456215"/>
        <dbReference type="EC" id="6.1.1.19"/>
    </reaction>
</comment>
<dbReference type="SUPFAM" id="SSF55190">
    <property type="entry name" value="Arginyl-tRNA synthetase (ArgRS), N-terminal 'additional' domain"/>
    <property type="match status" value="1"/>
</dbReference>
<comment type="similarity">
    <text evidence="2 11 12">Belongs to the class-I aminoacyl-tRNA synthetase family.</text>
</comment>
<sequence length="554" mass="63137">MEIITINFCIDYNIITMNKLILKDLLLNELKTIANELNIEKEILLIEPKGHADLTTNMAMGNKRNPLELAKLIVSKIDKNKFGLSSIEIAGPGFINFNIAEGSFIDAVNEIIKKGENYGKGNLKGDINIEFVSANPTGYLHVGHARNAAIGSTIANIVEFAGMNVTREYYINDAGNQINMLAESVFARYQQIFNPDFELPEESYKGSDIVWGAKEFFKKYGDKFKDQKLEGELLDFFKKESVELYLTVIKKTLKDFGVWFDVFYSEKSLYDNNAEKIYATVKELKNAYQKDGATWLKTTIHGDDKDRVLIKSDGDFTYFLPDIAYHRIKFNKTGKNPIIMNVWGADHSGYIKRMECAMKDLGMKSDNLIVLCMQLVRLVKNGEEFKMSKRRGTSFYLKEFVDLVGKDSARFILLDRTYNSKLDFDIDIATSKNNDNPVILVQYANARAWTLLNKTNLKENEIIATSYTDENDQKLVSTLLEFPEIIKKSAEKYLTHLLTQYLIKVAKEFNSWYSNSEKIIGHNEESSKLALVKAVNIVLENGLKLLEVSAPHQM</sequence>
<dbReference type="GO" id="GO:0004814">
    <property type="term" value="F:arginine-tRNA ligase activity"/>
    <property type="evidence" value="ECO:0007669"/>
    <property type="project" value="UniProtKB-UniRule"/>
</dbReference>
<evidence type="ECO:0000313" key="15">
    <source>
        <dbReference type="EMBL" id="VEU75641.1"/>
    </source>
</evidence>
<dbReference type="EMBL" id="LR215037">
    <property type="protein sequence ID" value="VEU75641.1"/>
    <property type="molecule type" value="Genomic_DNA"/>
</dbReference>
<dbReference type="InterPro" id="IPR036695">
    <property type="entry name" value="Arg-tRNA-synth_N_sf"/>
</dbReference>
<evidence type="ECO:0000256" key="5">
    <source>
        <dbReference type="ARBA" id="ARBA00022598"/>
    </source>
</evidence>
<dbReference type="InterPro" id="IPR035684">
    <property type="entry name" value="ArgRS_core"/>
</dbReference>
<feature type="domain" description="Arginyl tRNA synthetase N-terminal" evidence="14">
    <location>
        <begin position="20"/>
        <end position="99"/>
    </location>
</feature>
<dbReference type="Pfam" id="PF05746">
    <property type="entry name" value="DALR_1"/>
    <property type="match status" value="1"/>
</dbReference>
<evidence type="ECO:0000259" key="14">
    <source>
        <dbReference type="SMART" id="SM01016"/>
    </source>
</evidence>
<keyword evidence="4 11" id="KW-0963">Cytoplasm</keyword>
<dbReference type="SMART" id="SM00836">
    <property type="entry name" value="DALR_1"/>
    <property type="match status" value="1"/>
</dbReference>
<dbReference type="SUPFAM" id="SSF52374">
    <property type="entry name" value="Nucleotidylyl transferase"/>
    <property type="match status" value="1"/>
</dbReference>
<evidence type="ECO:0000256" key="1">
    <source>
        <dbReference type="ARBA" id="ARBA00004496"/>
    </source>
</evidence>
<feature type="domain" description="DALR anticodon binding" evidence="13">
    <location>
        <begin position="441"/>
        <end position="554"/>
    </location>
</feature>
<comment type="subcellular location">
    <subcellularLocation>
        <location evidence="1 11">Cytoplasm</location>
    </subcellularLocation>
</comment>
<reference evidence="15 16" key="1">
    <citation type="submission" date="2019-01" db="EMBL/GenBank/DDBJ databases">
        <authorList>
            <consortium name="Pathogen Informatics"/>
        </authorList>
    </citation>
    <scope>NUCLEOTIDE SEQUENCE [LARGE SCALE GENOMIC DNA]</scope>
    <source>
        <strain evidence="15 16">NCTC10168</strain>
    </source>
</reference>
<evidence type="ECO:0000256" key="2">
    <source>
        <dbReference type="ARBA" id="ARBA00005594"/>
    </source>
</evidence>
<feature type="short sequence motif" description="'HIGH' region" evidence="11">
    <location>
        <begin position="134"/>
        <end position="144"/>
    </location>
</feature>
<name>A0A449B4V9_9BACT</name>
<evidence type="ECO:0000256" key="12">
    <source>
        <dbReference type="RuleBase" id="RU363038"/>
    </source>
</evidence>
<dbReference type="InterPro" id="IPR014729">
    <property type="entry name" value="Rossmann-like_a/b/a_fold"/>
</dbReference>
<evidence type="ECO:0000256" key="6">
    <source>
        <dbReference type="ARBA" id="ARBA00022741"/>
    </source>
</evidence>
<evidence type="ECO:0000256" key="4">
    <source>
        <dbReference type="ARBA" id="ARBA00022490"/>
    </source>
</evidence>
<dbReference type="Pfam" id="PF00750">
    <property type="entry name" value="tRNA-synt_1d"/>
    <property type="match status" value="1"/>
</dbReference>
<dbReference type="HAMAP" id="MF_00123">
    <property type="entry name" value="Arg_tRNA_synth"/>
    <property type="match status" value="1"/>
</dbReference>
<evidence type="ECO:0000256" key="3">
    <source>
        <dbReference type="ARBA" id="ARBA00011245"/>
    </source>
</evidence>
<evidence type="ECO:0000256" key="11">
    <source>
        <dbReference type="HAMAP-Rule" id="MF_00123"/>
    </source>
</evidence>
<dbReference type="InterPro" id="IPR005148">
    <property type="entry name" value="Arg-tRNA-synth_N"/>
</dbReference>
<dbReference type="GO" id="GO:0006420">
    <property type="term" value="P:arginyl-tRNA aminoacylation"/>
    <property type="evidence" value="ECO:0007669"/>
    <property type="project" value="UniProtKB-UniRule"/>
</dbReference>
<dbReference type="Proteomes" id="UP000290243">
    <property type="component" value="Chromosome"/>
</dbReference>
<keyword evidence="9 11" id="KW-0030">Aminoacyl-tRNA synthetase</keyword>
<evidence type="ECO:0000259" key="13">
    <source>
        <dbReference type="SMART" id="SM00836"/>
    </source>
</evidence>
<dbReference type="CDD" id="cd00671">
    <property type="entry name" value="ArgRS_core"/>
    <property type="match status" value="1"/>
</dbReference>
<keyword evidence="5 11" id="KW-0436">Ligase</keyword>
<dbReference type="Pfam" id="PF03485">
    <property type="entry name" value="Arg_tRNA_synt_N"/>
    <property type="match status" value="1"/>
</dbReference>
<dbReference type="InterPro" id="IPR001412">
    <property type="entry name" value="aa-tRNA-synth_I_CS"/>
</dbReference>
<dbReference type="PRINTS" id="PR01038">
    <property type="entry name" value="TRNASYNTHARG"/>
</dbReference>
<keyword evidence="7 11" id="KW-0067">ATP-binding</keyword>
<dbReference type="NCBIfam" id="TIGR00456">
    <property type="entry name" value="argS"/>
    <property type="match status" value="1"/>
</dbReference>
<dbReference type="FunFam" id="3.40.50.620:FF:000062">
    <property type="entry name" value="Arginine--tRNA ligase"/>
    <property type="match status" value="1"/>
</dbReference>
<dbReference type="EC" id="6.1.1.19" evidence="11"/>
<dbReference type="InterPro" id="IPR001278">
    <property type="entry name" value="Arg-tRNA-ligase"/>
</dbReference>
<dbReference type="GO" id="GO:0005524">
    <property type="term" value="F:ATP binding"/>
    <property type="evidence" value="ECO:0007669"/>
    <property type="project" value="UniProtKB-UniRule"/>
</dbReference>
<dbReference type="Gene3D" id="1.10.730.10">
    <property type="entry name" value="Isoleucyl-tRNA Synthetase, Domain 1"/>
    <property type="match status" value="1"/>
</dbReference>
<dbReference type="Gene3D" id="3.30.1360.70">
    <property type="entry name" value="Arginyl tRNA synthetase N-terminal domain"/>
    <property type="match status" value="1"/>
</dbReference>
<evidence type="ECO:0000256" key="9">
    <source>
        <dbReference type="ARBA" id="ARBA00023146"/>
    </source>
</evidence>
<gene>
    <name evidence="11 15" type="primary">argS</name>
    <name evidence="15" type="ORF">NCTC10168_00568</name>
</gene>
<evidence type="ECO:0000313" key="16">
    <source>
        <dbReference type="Proteomes" id="UP000290243"/>
    </source>
</evidence>
<keyword evidence="6 11" id="KW-0547">Nucleotide-binding</keyword>